<keyword evidence="3" id="KW-0479">Metal-binding</keyword>
<organism evidence="5 6">
    <name type="scientific">Caldovatus aquaticus</name>
    <dbReference type="NCBI Taxonomy" id="2865671"/>
    <lineage>
        <taxon>Bacteria</taxon>
        <taxon>Pseudomonadati</taxon>
        <taxon>Pseudomonadota</taxon>
        <taxon>Alphaproteobacteria</taxon>
        <taxon>Acetobacterales</taxon>
        <taxon>Roseomonadaceae</taxon>
        <taxon>Caldovatus</taxon>
    </lineage>
</organism>
<evidence type="ECO:0000313" key="6">
    <source>
        <dbReference type="Proteomes" id="UP001519924"/>
    </source>
</evidence>
<evidence type="ECO:0000313" key="5">
    <source>
        <dbReference type="EMBL" id="MBW8270467.1"/>
    </source>
</evidence>
<dbReference type="Gene3D" id="3.40.50.1000">
    <property type="entry name" value="HAD superfamily/HAD-like"/>
    <property type="match status" value="1"/>
</dbReference>
<dbReference type="Gene3D" id="1.10.150.240">
    <property type="entry name" value="Putative phosphatase, domain 2"/>
    <property type="match status" value="1"/>
</dbReference>
<proteinExistence type="inferred from homology"/>
<name>A0ABS7F4C8_9PROT</name>
<dbReference type="PANTHER" id="PTHR46193:SF10">
    <property type="entry name" value="6-PHOSPHOGLUCONATE PHOSPHATASE"/>
    <property type="match status" value="1"/>
</dbReference>
<keyword evidence="6" id="KW-1185">Reference proteome</keyword>
<reference evidence="5 6" key="1">
    <citation type="submission" date="2021-08" db="EMBL/GenBank/DDBJ databases">
        <title>Caldovatus sediminis gen. nov., sp. nov., a moderately thermophilic bacterium isolated from a hot spring.</title>
        <authorList>
            <person name="Hu C.-J."/>
            <person name="Li W.-J."/>
            <person name="Xian W.-D."/>
        </authorList>
    </citation>
    <scope>NUCLEOTIDE SEQUENCE [LARGE SCALE GENOMIC DNA]</scope>
    <source>
        <strain evidence="5 6">SYSU G05006</strain>
    </source>
</reference>
<sequence length="233" mass="23622">MSRSAPRPPRRPAAVLFDCDGVLADSEALVNRLVAEERTARGWRMTAAEARETFLGMALPDMVPAIEARTGPLPPGWGRGLSERIARALREEVAPVPGAIAAVRAVAAAGIPIACASNSARLELTAKLERLGLAPLFGARVLSFEDVPRPKPAGDLYRAAAAACGADPAACVAVEDSLLGVRAALAAGCGRVLGLADEAGAALLAGLGAEPLPAMAALPGLLGLDSPEGEPGC</sequence>
<dbReference type="NCBIfam" id="TIGR01509">
    <property type="entry name" value="HAD-SF-IA-v3"/>
    <property type="match status" value="1"/>
</dbReference>
<comment type="cofactor">
    <cofactor evidence="1">
        <name>Mg(2+)</name>
        <dbReference type="ChEBI" id="CHEBI:18420"/>
    </cofactor>
</comment>
<dbReference type="InterPro" id="IPR051600">
    <property type="entry name" value="Beta-PGM-like"/>
</dbReference>
<dbReference type="InterPro" id="IPR036412">
    <property type="entry name" value="HAD-like_sf"/>
</dbReference>
<dbReference type="InterPro" id="IPR006439">
    <property type="entry name" value="HAD-SF_hydro_IA"/>
</dbReference>
<keyword evidence="4" id="KW-0460">Magnesium</keyword>
<dbReference type="Proteomes" id="UP001519924">
    <property type="component" value="Unassembled WGS sequence"/>
</dbReference>
<evidence type="ECO:0000256" key="3">
    <source>
        <dbReference type="ARBA" id="ARBA00022723"/>
    </source>
</evidence>
<dbReference type="InterPro" id="IPR023214">
    <property type="entry name" value="HAD_sf"/>
</dbReference>
<evidence type="ECO:0000256" key="2">
    <source>
        <dbReference type="ARBA" id="ARBA00006171"/>
    </source>
</evidence>
<accession>A0ABS7F4C8</accession>
<dbReference type="SFLD" id="SFLDG01129">
    <property type="entry name" value="C1.5:_HAD__Beta-PGM__Phosphata"/>
    <property type="match status" value="1"/>
</dbReference>
<comment type="similarity">
    <text evidence="2">Belongs to the HAD-like hydrolase superfamily. CbbY/CbbZ/Gph/YieH family.</text>
</comment>
<comment type="caution">
    <text evidence="5">The sequence shown here is derived from an EMBL/GenBank/DDBJ whole genome shotgun (WGS) entry which is preliminary data.</text>
</comment>
<dbReference type="RefSeq" id="WP_220118204.1">
    <property type="nucleotide sequence ID" value="NZ_JAHZUY010000040.1"/>
</dbReference>
<dbReference type="SUPFAM" id="SSF56784">
    <property type="entry name" value="HAD-like"/>
    <property type="match status" value="1"/>
</dbReference>
<dbReference type="SFLD" id="SFLDS00003">
    <property type="entry name" value="Haloacid_Dehalogenase"/>
    <property type="match status" value="1"/>
</dbReference>
<protein>
    <submittedName>
        <fullName evidence="5">HAD family phosphatase</fullName>
    </submittedName>
</protein>
<evidence type="ECO:0000256" key="4">
    <source>
        <dbReference type="ARBA" id="ARBA00022842"/>
    </source>
</evidence>
<gene>
    <name evidence="5" type="ORF">K1J50_13350</name>
</gene>
<evidence type="ECO:0000256" key="1">
    <source>
        <dbReference type="ARBA" id="ARBA00001946"/>
    </source>
</evidence>
<dbReference type="Pfam" id="PF00702">
    <property type="entry name" value="Hydrolase"/>
    <property type="match status" value="1"/>
</dbReference>
<dbReference type="PANTHER" id="PTHR46193">
    <property type="entry name" value="6-PHOSPHOGLUCONATE PHOSPHATASE"/>
    <property type="match status" value="1"/>
</dbReference>
<dbReference type="EMBL" id="JAHZUY010000040">
    <property type="protein sequence ID" value="MBW8270467.1"/>
    <property type="molecule type" value="Genomic_DNA"/>
</dbReference>
<dbReference type="InterPro" id="IPR023198">
    <property type="entry name" value="PGP-like_dom2"/>
</dbReference>